<dbReference type="FunFam" id="1.10.287.3510:FF:000001">
    <property type="entry name" value="NADH-quinone oxidoreductase subunit K"/>
    <property type="match status" value="1"/>
</dbReference>
<comment type="subunit">
    <text evidence="11">NDH-1 is composed of 14 different subunits. Subunits NuoA, H, J, K, L, M, N constitute the membrane sector of the complex.</text>
</comment>
<evidence type="ECO:0000256" key="6">
    <source>
        <dbReference type="ARBA" id="ARBA00022719"/>
    </source>
</evidence>
<dbReference type="NCBIfam" id="NF004320">
    <property type="entry name" value="PRK05715.1-2"/>
    <property type="match status" value="1"/>
</dbReference>
<comment type="catalytic activity">
    <reaction evidence="11">
        <text>a quinone + NADH + 5 H(+)(in) = a quinol + NAD(+) + 4 H(+)(out)</text>
        <dbReference type="Rhea" id="RHEA:57888"/>
        <dbReference type="ChEBI" id="CHEBI:15378"/>
        <dbReference type="ChEBI" id="CHEBI:24646"/>
        <dbReference type="ChEBI" id="CHEBI:57540"/>
        <dbReference type="ChEBI" id="CHEBI:57945"/>
        <dbReference type="ChEBI" id="CHEBI:132124"/>
    </reaction>
</comment>
<evidence type="ECO:0000256" key="4">
    <source>
        <dbReference type="ARBA" id="ARBA00022448"/>
    </source>
</evidence>
<evidence type="ECO:0000256" key="7">
    <source>
        <dbReference type="ARBA" id="ARBA00022967"/>
    </source>
</evidence>
<dbReference type="Pfam" id="PF00420">
    <property type="entry name" value="Oxidored_q2"/>
    <property type="match status" value="1"/>
</dbReference>
<evidence type="ECO:0000256" key="8">
    <source>
        <dbReference type="ARBA" id="ARBA00022989"/>
    </source>
</evidence>
<dbReference type="InterPro" id="IPR039428">
    <property type="entry name" value="NUOK/Mnh_C1-like"/>
</dbReference>
<dbReference type="GO" id="GO:0005886">
    <property type="term" value="C:plasma membrane"/>
    <property type="evidence" value="ECO:0007669"/>
    <property type="project" value="UniProtKB-SubCell"/>
</dbReference>
<evidence type="ECO:0000256" key="10">
    <source>
        <dbReference type="ARBA" id="ARBA00023136"/>
    </source>
</evidence>
<dbReference type="STRING" id="824.CGRAC_0320"/>
<keyword evidence="11" id="KW-1003">Cell membrane</keyword>
<feature type="transmembrane region" description="Helical" evidence="11">
    <location>
        <begin position="27"/>
        <end position="47"/>
    </location>
</feature>
<dbReference type="eggNOG" id="COG0713">
    <property type="taxonomic scope" value="Bacteria"/>
</dbReference>
<keyword evidence="7 11" id="KW-1278">Translocase</keyword>
<dbReference type="OrthoDB" id="9810120at2"/>
<keyword evidence="11" id="KW-0830">Ubiquinone</keyword>
<dbReference type="HAMAP" id="MF_01456">
    <property type="entry name" value="NDH1_NuoK"/>
    <property type="match status" value="1"/>
</dbReference>
<dbReference type="InterPro" id="IPR001133">
    <property type="entry name" value="NADH_UbQ_OxRdtase_chain4L/K"/>
</dbReference>
<keyword evidence="5 11" id="KW-0812">Transmembrane</keyword>
<evidence type="ECO:0000256" key="1">
    <source>
        <dbReference type="ARBA" id="ARBA00002378"/>
    </source>
</evidence>
<evidence type="ECO:0000256" key="11">
    <source>
        <dbReference type="HAMAP-Rule" id="MF_01456"/>
    </source>
</evidence>
<feature type="transmembrane region" description="Helical" evidence="11">
    <location>
        <begin position="6"/>
        <end position="22"/>
    </location>
</feature>
<keyword evidence="8 11" id="KW-1133">Transmembrane helix</keyword>
<dbReference type="PANTHER" id="PTHR11434:SF21">
    <property type="entry name" value="NADH DEHYDROGENASE SUBUNIT 4L-RELATED"/>
    <property type="match status" value="1"/>
</dbReference>
<evidence type="ECO:0000256" key="3">
    <source>
        <dbReference type="ARBA" id="ARBA00010519"/>
    </source>
</evidence>
<dbReference type="GO" id="GO:0048038">
    <property type="term" value="F:quinone binding"/>
    <property type="evidence" value="ECO:0007669"/>
    <property type="project" value="UniProtKB-KW"/>
</dbReference>
<comment type="caution">
    <text evidence="12">The sequence shown here is derived from an EMBL/GenBank/DDBJ whole genome shotgun (WGS) entry which is preliminary data.</text>
</comment>
<keyword evidence="10 11" id="KW-0472">Membrane</keyword>
<dbReference type="GO" id="GO:0042773">
    <property type="term" value="P:ATP synthesis coupled electron transport"/>
    <property type="evidence" value="ECO:0007669"/>
    <property type="project" value="InterPro"/>
</dbReference>
<dbReference type="PANTHER" id="PTHR11434">
    <property type="entry name" value="NADH-UBIQUINONE OXIDOREDUCTASE SUBUNIT ND4L"/>
    <property type="match status" value="1"/>
</dbReference>
<evidence type="ECO:0000256" key="5">
    <source>
        <dbReference type="ARBA" id="ARBA00022692"/>
    </source>
</evidence>
<comment type="similarity">
    <text evidence="3 11">Belongs to the complex I subunit 4L family.</text>
</comment>
<keyword evidence="13" id="KW-1185">Reference proteome</keyword>
<gene>
    <name evidence="11" type="primary">nuoK</name>
    <name evidence="12" type="ORF">CAMGR0001_2678</name>
</gene>
<protein>
    <recommendedName>
        <fullName evidence="11">NADH-quinone oxidoreductase subunit K</fullName>
        <ecNumber evidence="11">7.1.1.-</ecNumber>
    </recommendedName>
    <alternativeName>
        <fullName evidence="11">NADH dehydrogenase I subunit K</fullName>
    </alternativeName>
    <alternativeName>
        <fullName evidence="11">NDH-1 subunit K</fullName>
    </alternativeName>
</protein>
<keyword evidence="12" id="KW-0560">Oxidoreductase</keyword>
<name>C8PF37_9BACT</name>
<dbReference type="GO" id="GO:0030964">
    <property type="term" value="C:NADH dehydrogenase complex"/>
    <property type="evidence" value="ECO:0007669"/>
    <property type="project" value="TreeGrafter"/>
</dbReference>
<dbReference type="EC" id="7.1.1.-" evidence="11"/>
<reference evidence="12 13" key="1">
    <citation type="submission" date="2009-07" db="EMBL/GenBank/DDBJ databases">
        <authorList>
            <person name="Madupu R."/>
            <person name="Sebastian Y."/>
            <person name="Durkin A.S."/>
            <person name="Torralba M."/>
            <person name="Methe B."/>
            <person name="Sutton G.G."/>
            <person name="Strausberg R.L."/>
            <person name="Nelson K.E."/>
        </authorList>
    </citation>
    <scope>NUCLEOTIDE SEQUENCE [LARGE SCALE GENOMIC DNA]</scope>
    <source>
        <strain evidence="12 13">RM3268</strain>
    </source>
</reference>
<organism evidence="12 13">
    <name type="scientific">Campylobacter gracilis RM3268</name>
    <dbReference type="NCBI Taxonomy" id="553220"/>
    <lineage>
        <taxon>Bacteria</taxon>
        <taxon>Pseudomonadati</taxon>
        <taxon>Campylobacterota</taxon>
        <taxon>Epsilonproteobacteria</taxon>
        <taxon>Campylobacterales</taxon>
        <taxon>Campylobacteraceae</taxon>
        <taxon>Campylobacter</taxon>
    </lineage>
</organism>
<evidence type="ECO:0000256" key="9">
    <source>
        <dbReference type="ARBA" id="ARBA00023027"/>
    </source>
</evidence>
<feature type="transmembrane region" description="Helical" evidence="11">
    <location>
        <begin position="59"/>
        <end position="83"/>
    </location>
</feature>
<keyword evidence="9 11" id="KW-0520">NAD</keyword>
<keyword evidence="4 11" id="KW-0813">Transport</keyword>
<dbReference type="Proteomes" id="UP000005709">
    <property type="component" value="Unassembled WGS sequence"/>
</dbReference>
<keyword evidence="6 11" id="KW-0874">Quinone</keyword>
<dbReference type="GO" id="GO:0050136">
    <property type="term" value="F:NADH dehydrogenase (quinone) (non-electrogenic) activity"/>
    <property type="evidence" value="ECO:0007669"/>
    <property type="project" value="UniProtKB-UniRule"/>
</dbReference>
<evidence type="ECO:0000313" key="13">
    <source>
        <dbReference type="Proteomes" id="UP000005709"/>
    </source>
</evidence>
<dbReference type="AlphaFoldDB" id="C8PF37"/>
<accession>C8PF37</accession>
<dbReference type="RefSeq" id="WP_005869753.1">
    <property type="nucleotide sequence ID" value="NZ_ACYG01000009.1"/>
</dbReference>
<sequence>MGLNHYLIVAAMMFGLGLAGMMKRRNLIMLFFSSEILLNAANLALVAVAKFYDNINGEIFALFIVAIAASEMAVGLGLLILWYKKTGSIELDSFVNFKNPSKDGPDA</sequence>
<evidence type="ECO:0000313" key="12">
    <source>
        <dbReference type="EMBL" id="EEV18665.1"/>
    </source>
</evidence>
<comment type="function">
    <text evidence="1 11">NDH-1 shuttles electrons from NADH, via FMN and iron-sulfur (Fe-S) centers, to quinones in the respiratory chain. The immediate electron acceptor for the enzyme in this species is believed to be ubiquinone. Couples the redox reaction to proton translocation (for every two electrons transferred, four hydrogen ions are translocated across the cytoplasmic membrane), and thus conserves the redox energy in a proton gradient.</text>
</comment>
<comment type="subcellular location">
    <subcellularLocation>
        <location evidence="11">Cell membrane</location>
        <topology evidence="11">Multi-pass membrane protein</topology>
    </subcellularLocation>
    <subcellularLocation>
        <location evidence="2">Membrane</location>
        <topology evidence="2">Multi-pass membrane protein</topology>
    </subcellularLocation>
</comment>
<proteinExistence type="inferred from homology"/>
<dbReference type="EMBL" id="ACYG01000009">
    <property type="protein sequence ID" value="EEV18665.1"/>
    <property type="molecule type" value="Genomic_DNA"/>
</dbReference>
<evidence type="ECO:0000256" key="2">
    <source>
        <dbReference type="ARBA" id="ARBA00004141"/>
    </source>
</evidence>
<dbReference type="Gene3D" id="1.10.287.3510">
    <property type="match status" value="1"/>
</dbReference>